<dbReference type="SUPFAM" id="SSF57667">
    <property type="entry name" value="beta-beta-alpha zinc fingers"/>
    <property type="match status" value="2"/>
</dbReference>
<feature type="compositionally biased region" description="Low complexity" evidence="10">
    <location>
        <begin position="482"/>
        <end position="499"/>
    </location>
</feature>
<proteinExistence type="predicted"/>
<evidence type="ECO:0000313" key="13">
    <source>
        <dbReference type="Proteomes" id="UP000001357"/>
    </source>
</evidence>
<feature type="region of interest" description="Disordered" evidence="10">
    <location>
        <begin position="13"/>
        <end position="57"/>
    </location>
</feature>
<dbReference type="InterPro" id="IPR013087">
    <property type="entry name" value="Znf_C2H2_type"/>
</dbReference>
<evidence type="ECO:0000256" key="10">
    <source>
        <dbReference type="SAM" id="MobiDB-lite"/>
    </source>
</evidence>
<keyword evidence="5" id="KW-0862">Zinc</keyword>
<comment type="subcellular location">
    <subcellularLocation>
        <location evidence="1">Nucleus</location>
    </subcellularLocation>
</comment>
<evidence type="ECO:0000256" key="7">
    <source>
        <dbReference type="ARBA" id="ARBA00023163"/>
    </source>
</evidence>
<dbReference type="Pfam" id="PF13465">
    <property type="entry name" value="zf-H2C2_2"/>
    <property type="match status" value="1"/>
</dbReference>
<evidence type="ECO:0000256" key="9">
    <source>
        <dbReference type="PROSITE-ProRule" id="PRU00042"/>
    </source>
</evidence>
<evidence type="ECO:0000256" key="4">
    <source>
        <dbReference type="ARBA" id="ARBA00022771"/>
    </source>
</evidence>
<feature type="domain" description="C2H2-type" evidence="11">
    <location>
        <begin position="590"/>
        <end position="617"/>
    </location>
</feature>
<evidence type="ECO:0000256" key="2">
    <source>
        <dbReference type="ARBA" id="ARBA00022723"/>
    </source>
</evidence>
<feature type="compositionally biased region" description="Polar residues" evidence="10">
    <location>
        <begin position="347"/>
        <end position="362"/>
    </location>
</feature>
<dbReference type="GO" id="GO:0005634">
    <property type="term" value="C:nucleus"/>
    <property type="evidence" value="ECO:0007669"/>
    <property type="project" value="UniProtKB-SubCell"/>
</dbReference>
<accession>A9UZE9</accession>
<dbReference type="FunFam" id="3.30.160.60:FF:000495">
    <property type="entry name" value="zinc finger protein 668"/>
    <property type="match status" value="1"/>
</dbReference>
<reference evidence="12 13" key="1">
    <citation type="journal article" date="2008" name="Nature">
        <title>The genome of the choanoflagellate Monosiga brevicollis and the origin of metazoans.</title>
        <authorList>
            <consortium name="JGI Sequencing"/>
            <person name="King N."/>
            <person name="Westbrook M.J."/>
            <person name="Young S.L."/>
            <person name="Kuo A."/>
            <person name="Abedin M."/>
            <person name="Chapman J."/>
            <person name="Fairclough S."/>
            <person name="Hellsten U."/>
            <person name="Isogai Y."/>
            <person name="Letunic I."/>
            <person name="Marr M."/>
            <person name="Pincus D."/>
            <person name="Putnam N."/>
            <person name="Rokas A."/>
            <person name="Wright K.J."/>
            <person name="Zuzow R."/>
            <person name="Dirks W."/>
            <person name="Good M."/>
            <person name="Goodstein D."/>
            <person name="Lemons D."/>
            <person name="Li W."/>
            <person name="Lyons J.B."/>
            <person name="Morris A."/>
            <person name="Nichols S."/>
            <person name="Richter D.J."/>
            <person name="Salamov A."/>
            <person name="Bork P."/>
            <person name="Lim W.A."/>
            <person name="Manning G."/>
            <person name="Miller W.T."/>
            <person name="McGinnis W."/>
            <person name="Shapiro H."/>
            <person name="Tjian R."/>
            <person name="Grigoriev I.V."/>
            <person name="Rokhsar D."/>
        </authorList>
    </citation>
    <scope>NUCLEOTIDE SEQUENCE [LARGE SCALE GENOMIC DNA]</scope>
    <source>
        <strain evidence="13">MX1 / ATCC 50154</strain>
    </source>
</reference>
<keyword evidence="2" id="KW-0479">Metal-binding</keyword>
<dbReference type="RefSeq" id="XP_001745797.1">
    <property type="nucleotide sequence ID" value="XM_001745745.1"/>
</dbReference>
<feature type="compositionally biased region" description="Low complexity" evidence="10">
    <location>
        <begin position="448"/>
        <end position="459"/>
    </location>
</feature>
<feature type="domain" description="C2H2-type" evidence="11">
    <location>
        <begin position="560"/>
        <end position="589"/>
    </location>
</feature>
<dbReference type="KEGG" id="mbr:MONBRDRAFT_37070"/>
<dbReference type="STRING" id="81824.A9UZE9"/>
<dbReference type="Gene3D" id="3.30.160.60">
    <property type="entry name" value="Classic Zinc Finger"/>
    <property type="match status" value="3"/>
</dbReference>
<dbReference type="InterPro" id="IPR036236">
    <property type="entry name" value="Znf_C2H2_sf"/>
</dbReference>
<feature type="compositionally biased region" description="Low complexity" evidence="10">
    <location>
        <begin position="204"/>
        <end position="234"/>
    </location>
</feature>
<feature type="domain" description="C2H2-type" evidence="11">
    <location>
        <begin position="530"/>
        <end position="559"/>
    </location>
</feature>
<dbReference type="EMBL" id="CH991551">
    <property type="protein sequence ID" value="EDQ89221.1"/>
    <property type="molecule type" value="Genomic_DNA"/>
</dbReference>
<dbReference type="AlphaFoldDB" id="A9UZE9"/>
<gene>
    <name evidence="12" type="primary">CI</name>
    <name evidence="12" type="ORF">MONBRDRAFT_37070</name>
</gene>
<evidence type="ECO:0000256" key="8">
    <source>
        <dbReference type="ARBA" id="ARBA00023242"/>
    </source>
</evidence>
<dbReference type="InParanoid" id="A9UZE9"/>
<keyword evidence="6" id="KW-0805">Transcription regulation</keyword>
<dbReference type="SMART" id="SM00355">
    <property type="entry name" value="ZnF_C2H2"/>
    <property type="match status" value="3"/>
</dbReference>
<feature type="region of interest" description="Disordered" evidence="10">
    <location>
        <begin position="444"/>
        <end position="522"/>
    </location>
</feature>
<evidence type="ECO:0000313" key="12">
    <source>
        <dbReference type="EMBL" id="EDQ89221.1"/>
    </source>
</evidence>
<keyword evidence="7" id="KW-0804">Transcription</keyword>
<dbReference type="PANTHER" id="PTHR23235">
    <property type="entry name" value="KRUEPPEL-LIKE TRANSCRIPTION FACTOR"/>
    <property type="match status" value="1"/>
</dbReference>
<name>A9UZE9_MONBE</name>
<feature type="compositionally biased region" description="Low complexity" evidence="10">
    <location>
        <begin position="19"/>
        <end position="46"/>
    </location>
</feature>
<dbReference type="PROSITE" id="PS50157">
    <property type="entry name" value="ZINC_FINGER_C2H2_2"/>
    <property type="match status" value="3"/>
</dbReference>
<dbReference type="Pfam" id="PF00096">
    <property type="entry name" value="zf-C2H2"/>
    <property type="match status" value="1"/>
</dbReference>
<evidence type="ECO:0000256" key="5">
    <source>
        <dbReference type="ARBA" id="ARBA00022833"/>
    </source>
</evidence>
<evidence type="ECO:0000256" key="1">
    <source>
        <dbReference type="ARBA" id="ARBA00004123"/>
    </source>
</evidence>
<feature type="compositionally biased region" description="Low complexity" evidence="10">
    <location>
        <begin position="153"/>
        <end position="173"/>
    </location>
</feature>
<dbReference type="GeneID" id="5891149"/>
<feature type="region of interest" description="Disordered" evidence="10">
    <location>
        <begin position="151"/>
        <end position="259"/>
    </location>
</feature>
<feature type="region of interest" description="Disordered" evidence="10">
    <location>
        <begin position="372"/>
        <end position="394"/>
    </location>
</feature>
<dbReference type="GO" id="GO:0000978">
    <property type="term" value="F:RNA polymerase II cis-regulatory region sequence-specific DNA binding"/>
    <property type="evidence" value="ECO:0000318"/>
    <property type="project" value="GO_Central"/>
</dbReference>
<dbReference type="PROSITE" id="PS00028">
    <property type="entry name" value="ZINC_FINGER_C2H2_1"/>
    <property type="match status" value="3"/>
</dbReference>
<dbReference type="PANTHER" id="PTHR23235:SF120">
    <property type="entry name" value="KRUPPEL-LIKE FACTOR 15"/>
    <property type="match status" value="1"/>
</dbReference>
<evidence type="ECO:0000256" key="6">
    <source>
        <dbReference type="ARBA" id="ARBA00023015"/>
    </source>
</evidence>
<keyword evidence="13" id="KW-1185">Reference proteome</keyword>
<keyword evidence="8" id="KW-0539">Nucleus</keyword>
<dbReference type="GO" id="GO:0000981">
    <property type="term" value="F:DNA-binding transcription factor activity, RNA polymerase II-specific"/>
    <property type="evidence" value="ECO:0000318"/>
    <property type="project" value="GO_Central"/>
</dbReference>
<sequence>MALVVGTITMASSNSRDPATTASDDAATEATATASTSTTGAANGTNPSIPRPESPVTPQLRVDTTALQTNSNAAQVSPYMPFSARFNAGGSGLPFMSPINMYMLNSSLLSAGGKSDLALQTPREADLVAFLSRSTSSLPDGAAHEDQDLVLDSAPPTSTSTAPTNTTSPTSRTNGRRHHRRQSPTSPTGLHGHQRPPYNDLNGTASAASHPTHSASNQSPASAARTLAQASATSDAYRRPQTRPRRMSATGWRDQDRVLSEESSMLSADIISSAREYHTNPKATNTAPLVLSPIAQGLLMLSPSVQNQASWALQSGASSDILARSALKDDPTESYLQELAALNSHTSSSVAQADHTGPTNLSAVLDGLPDSLQASDLDDDDDNTALTSNHTGLDTDNLFSSNASLLLAAAQHQLPPATTSAITNQAHAANSNPIPFDLPSINTALAHADPTNPNPADAAPSHKAATKPARNTKQAASSRAKAATTPTSGRSSRTSHTASQRSATPASKDAPPSKRAKASPDLIETADGLLRCTWPGCTKEYAKVSHLRSHMRRHNGEKPYSCTHPGCDWRFSRSDELARHIRSHTGEKPYKCPICPKAFSRSDHLQKHKRTHNRNGNKAR</sequence>
<dbReference type="FunFam" id="3.30.160.60:FF:000018">
    <property type="entry name" value="Krueppel-like factor 15"/>
    <property type="match status" value="1"/>
</dbReference>
<dbReference type="GO" id="GO:0006357">
    <property type="term" value="P:regulation of transcription by RNA polymerase II"/>
    <property type="evidence" value="ECO:0000318"/>
    <property type="project" value="GO_Central"/>
</dbReference>
<dbReference type="eggNOG" id="KOG1721">
    <property type="taxonomic scope" value="Eukaryota"/>
</dbReference>
<keyword evidence="4 9" id="KW-0863">Zinc-finger</keyword>
<dbReference type="Proteomes" id="UP000001357">
    <property type="component" value="Unassembled WGS sequence"/>
</dbReference>
<evidence type="ECO:0000256" key="3">
    <source>
        <dbReference type="ARBA" id="ARBA00022737"/>
    </source>
</evidence>
<protein>
    <submittedName>
        <fullName evidence="12">Cubitus interruptus</fullName>
    </submittedName>
</protein>
<keyword evidence="3" id="KW-0677">Repeat</keyword>
<dbReference type="GO" id="GO:0008270">
    <property type="term" value="F:zinc ion binding"/>
    <property type="evidence" value="ECO:0007669"/>
    <property type="project" value="UniProtKB-KW"/>
</dbReference>
<feature type="region of interest" description="Disordered" evidence="10">
    <location>
        <begin position="347"/>
        <end position="366"/>
    </location>
</feature>
<evidence type="ECO:0000259" key="11">
    <source>
        <dbReference type="PROSITE" id="PS50157"/>
    </source>
</evidence>
<organism evidence="12 13">
    <name type="scientific">Monosiga brevicollis</name>
    <name type="common">Choanoflagellate</name>
    <dbReference type="NCBI Taxonomy" id="81824"/>
    <lineage>
        <taxon>Eukaryota</taxon>
        <taxon>Choanoflagellata</taxon>
        <taxon>Craspedida</taxon>
        <taxon>Salpingoecidae</taxon>
        <taxon>Monosiga</taxon>
    </lineage>
</organism>